<keyword evidence="1 4" id="KW-0378">Hydrolase</keyword>
<dbReference type="PANTHER" id="PTHR48081">
    <property type="entry name" value="AB HYDROLASE SUPERFAMILY PROTEIN C4A8.06C"/>
    <property type="match status" value="1"/>
</dbReference>
<evidence type="ECO:0000313" key="4">
    <source>
        <dbReference type="EMBL" id="MDN8601368.1"/>
    </source>
</evidence>
<dbReference type="EMBL" id="JAUJYW010000008">
    <property type="protein sequence ID" value="MDN8601368.1"/>
    <property type="molecule type" value="Genomic_DNA"/>
</dbReference>
<keyword evidence="5" id="KW-1185">Reference proteome</keyword>
<dbReference type="Gene3D" id="3.40.50.1820">
    <property type="entry name" value="alpha/beta hydrolase"/>
    <property type="match status" value="1"/>
</dbReference>
<dbReference type="SUPFAM" id="SSF53474">
    <property type="entry name" value="alpha/beta-Hydrolases"/>
    <property type="match status" value="1"/>
</dbReference>
<dbReference type="InterPro" id="IPR050300">
    <property type="entry name" value="GDXG_lipolytic_enzyme"/>
</dbReference>
<evidence type="ECO:0000256" key="1">
    <source>
        <dbReference type="ARBA" id="ARBA00022801"/>
    </source>
</evidence>
<reference evidence="4 5" key="1">
    <citation type="submission" date="2023-07" db="EMBL/GenBank/DDBJ databases">
        <title>Citrobacter selenititolerans sp. nov., isolated from seleniferous soil.</title>
        <authorList>
            <person name="Zhang S."/>
            <person name="Li K."/>
            <person name="Peng J."/>
            <person name="Wang H."/>
            <person name="Sun J."/>
            <person name="Guo Y."/>
        </authorList>
    </citation>
    <scope>NUCLEOTIDE SEQUENCE [LARGE SCALE GENOMIC DNA]</scope>
    <source>
        <strain evidence="4 5">S2-9</strain>
    </source>
</reference>
<comment type="caution">
    <text evidence="4">The sequence shown here is derived from an EMBL/GenBank/DDBJ whole genome shotgun (WGS) entry which is preliminary data.</text>
</comment>
<evidence type="ECO:0000313" key="5">
    <source>
        <dbReference type="Proteomes" id="UP001174867"/>
    </source>
</evidence>
<sequence>MNRLLLPIAAITTASMLSPPVSAESLQEQQRRYQQAWQHANGPLVQTPPAPLAAFLEQQASNPPVVYATLSAREGLAVLTKANVTTSDPMATVLNDEVDTGERRIPVRIYRPTLQGKQDVLLFIHGGGHLSGSVEVYDPVARHLATATGNTVISVDYRRAPESPYPQGLSDARAVTEQVWTLLDRLDIPYQRQLTVAGDSGGGAFSATLAEAFSRTHPGLIKRLVLIYPSLDYTLTWPSVKENGTGKLLDESKIRWYFHQYFQHDEDRQSASPLYLPVSKDFPETLVFSAGLDPLRDEGFAFVARLKAAGVPVKHRHFPGMVHAWLMLEDKVPEEARATYQAIGEFVRHSR</sequence>
<feature type="signal peptide" evidence="2">
    <location>
        <begin position="1"/>
        <end position="23"/>
    </location>
</feature>
<dbReference type="Pfam" id="PF07859">
    <property type="entry name" value="Abhydrolase_3"/>
    <property type="match status" value="1"/>
</dbReference>
<dbReference type="InterPro" id="IPR013094">
    <property type="entry name" value="AB_hydrolase_3"/>
</dbReference>
<evidence type="ECO:0000256" key="2">
    <source>
        <dbReference type="SAM" id="SignalP"/>
    </source>
</evidence>
<gene>
    <name evidence="4" type="ORF">Q0A17_18405</name>
</gene>
<dbReference type="Proteomes" id="UP001174867">
    <property type="component" value="Unassembled WGS sequence"/>
</dbReference>
<dbReference type="GO" id="GO:0016787">
    <property type="term" value="F:hydrolase activity"/>
    <property type="evidence" value="ECO:0007669"/>
    <property type="project" value="UniProtKB-KW"/>
</dbReference>
<proteinExistence type="predicted"/>
<dbReference type="RefSeq" id="WP_301701555.1">
    <property type="nucleotide sequence ID" value="NZ_JAUJYW010000008.1"/>
</dbReference>
<dbReference type="PANTHER" id="PTHR48081:SF8">
    <property type="entry name" value="ALPHA_BETA HYDROLASE FOLD-3 DOMAIN-CONTAINING PROTEIN-RELATED"/>
    <property type="match status" value="1"/>
</dbReference>
<evidence type="ECO:0000259" key="3">
    <source>
        <dbReference type="Pfam" id="PF07859"/>
    </source>
</evidence>
<feature type="domain" description="Alpha/beta hydrolase fold-3" evidence="3">
    <location>
        <begin position="121"/>
        <end position="326"/>
    </location>
</feature>
<keyword evidence="2" id="KW-0732">Signal</keyword>
<accession>A0ABT8PZD8</accession>
<feature type="chain" id="PRO_5047020996" evidence="2">
    <location>
        <begin position="24"/>
        <end position="351"/>
    </location>
</feature>
<protein>
    <submittedName>
        <fullName evidence="4">Alpha/beta hydrolase</fullName>
    </submittedName>
</protein>
<name>A0ABT8PZD8_9ENTR</name>
<organism evidence="4 5">
    <name type="scientific">Citrobacter enshiensis</name>
    <dbReference type="NCBI Taxonomy" id="2971264"/>
    <lineage>
        <taxon>Bacteria</taxon>
        <taxon>Pseudomonadati</taxon>
        <taxon>Pseudomonadota</taxon>
        <taxon>Gammaproteobacteria</taxon>
        <taxon>Enterobacterales</taxon>
        <taxon>Enterobacteriaceae</taxon>
        <taxon>Citrobacter</taxon>
    </lineage>
</organism>
<dbReference type="InterPro" id="IPR029058">
    <property type="entry name" value="AB_hydrolase_fold"/>
</dbReference>